<organism evidence="1 2">
    <name type="scientific">Suttonella indologenes</name>
    <dbReference type="NCBI Taxonomy" id="13276"/>
    <lineage>
        <taxon>Bacteria</taxon>
        <taxon>Pseudomonadati</taxon>
        <taxon>Pseudomonadota</taxon>
        <taxon>Gammaproteobacteria</taxon>
        <taxon>Cardiobacteriales</taxon>
        <taxon>Cardiobacteriaceae</taxon>
        <taxon>Suttonella</taxon>
    </lineage>
</organism>
<name>A0A380MW88_9GAMM</name>
<dbReference type="SUPFAM" id="SSF102198">
    <property type="entry name" value="Putative cyclase"/>
    <property type="match status" value="1"/>
</dbReference>
<accession>A0A380MW88</accession>
<dbReference type="GO" id="GO:0004061">
    <property type="term" value="F:arylformamidase activity"/>
    <property type="evidence" value="ECO:0007669"/>
    <property type="project" value="InterPro"/>
</dbReference>
<dbReference type="Proteomes" id="UP000254575">
    <property type="component" value="Unassembled WGS sequence"/>
</dbReference>
<evidence type="ECO:0000313" key="2">
    <source>
        <dbReference type="Proteomes" id="UP000254575"/>
    </source>
</evidence>
<protein>
    <submittedName>
        <fullName evidence="1">Uncharacterized protein</fullName>
    </submittedName>
</protein>
<proteinExistence type="predicted"/>
<keyword evidence="2" id="KW-1185">Reference proteome</keyword>
<reference evidence="1 2" key="1">
    <citation type="submission" date="2018-06" db="EMBL/GenBank/DDBJ databases">
        <authorList>
            <consortium name="Pathogen Informatics"/>
            <person name="Doyle S."/>
        </authorList>
    </citation>
    <scope>NUCLEOTIDE SEQUENCE [LARGE SCALE GENOMIC DNA]</scope>
    <source>
        <strain evidence="1 2">NCTC10717</strain>
    </source>
</reference>
<dbReference type="InterPro" id="IPR037175">
    <property type="entry name" value="KFase_sf"/>
</dbReference>
<evidence type="ECO:0000313" key="1">
    <source>
        <dbReference type="EMBL" id="SUO96829.1"/>
    </source>
</evidence>
<dbReference type="GO" id="GO:0019441">
    <property type="term" value="P:L-tryptophan catabolic process to kynurenine"/>
    <property type="evidence" value="ECO:0007669"/>
    <property type="project" value="InterPro"/>
</dbReference>
<gene>
    <name evidence="1" type="ORF">NCTC10717_01197</name>
</gene>
<sequence>MFVYLSHVLDPADLAWSGEPTVKVARCTDVSAEPPFSSFLTTLPNHCGTHQVLPAA</sequence>
<dbReference type="AlphaFoldDB" id="A0A380MW88"/>
<dbReference type="EMBL" id="UHIA01000004">
    <property type="protein sequence ID" value="SUO96829.1"/>
    <property type="molecule type" value="Genomic_DNA"/>
</dbReference>